<gene>
    <name evidence="2" type="ORF">TSPGSL018_24974</name>
</gene>
<sequence>RWDASCLTDDVPVPGGVGQVGERPEREHGGLAAGALPEKSYEERDPPGLLPLLPAQVGERCGSLQRRRASRLALQEGHQARDGPGLPNRVPVPAVGREVPQRRRSQHQDPLLRPRADLPWGEQPNEKRYAPALSHLLLGSSRLRDPAESIDAAIQHLGG</sequence>
<proteinExistence type="predicted"/>
<feature type="region of interest" description="Disordered" evidence="1">
    <location>
        <begin position="68"/>
        <end position="126"/>
    </location>
</feature>
<reference evidence="2" key="1">
    <citation type="submission" date="2014-05" db="EMBL/GenBank/DDBJ databases">
        <title>The transcriptome of the halophilic microalga Tetraselmis sp. GSL018 isolated from the Great Salt Lake, Utah.</title>
        <authorList>
            <person name="Jinkerson R.E."/>
            <person name="D'Adamo S."/>
            <person name="Posewitz M.C."/>
        </authorList>
    </citation>
    <scope>NUCLEOTIDE SEQUENCE</scope>
    <source>
        <strain evidence="2">GSL018</strain>
    </source>
</reference>
<accession>A0A061RPH3</accession>
<evidence type="ECO:0000313" key="2">
    <source>
        <dbReference type="EMBL" id="JAC74797.1"/>
    </source>
</evidence>
<feature type="compositionally biased region" description="Basic and acidic residues" evidence="1">
    <location>
        <begin position="106"/>
        <end position="116"/>
    </location>
</feature>
<feature type="non-terminal residue" evidence="2">
    <location>
        <position position="1"/>
    </location>
</feature>
<protein>
    <submittedName>
        <fullName evidence="2">Uncharacterized protein</fullName>
    </submittedName>
</protein>
<name>A0A061RPH3_9CHLO</name>
<feature type="region of interest" description="Disordered" evidence="1">
    <location>
        <begin position="1"/>
        <end position="52"/>
    </location>
</feature>
<feature type="non-terminal residue" evidence="2">
    <location>
        <position position="159"/>
    </location>
</feature>
<evidence type="ECO:0000256" key="1">
    <source>
        <dbReference type="SAM" id="MobiDB-lite"/>
    </source>
</evidence>
<organism evidence="2">
    <name type="scientific">Tetraselmis sp. GSL018</name>
    <dbReference type="NCBI Taxonomy" id="582737"/>
    <lineage>
        <taxon>Eukaryota</taxon>
        <taxon>Viridiplantae</taxon>
        <taxon>Chlorophyta</taxon>
        <taxon>core chlorophytes</taxon>
        <taxon>Chlorodendrophyceae</taxon>
        <taxon>Chlorodendrales</taxon>
        <taxon>Chlorodendraceae</taxon>
        <taxon>Tetraselmis</taxon>
    </lineage>
</organism>
<dbReference type="EMBL" id="GBEZ01010935">
    <property type="protein sequence ID" value="JAC74797.1"/>
    <property type="molecule type" value="Transcribed_RNA"/>
</dbReference>
<dbReference type="AlphaFoldDB" id="A0A061RPH3"/>